<dbReference type="InterPro" id="IPR001173">
    <property type="entry name" value="Glyco_trans_2-like"/>
</dbReference>
<sequence>MENYHKSKILAILIGILPLIFELSSNLWKGDNGFFIVSAAYGLILLLLALSISLEDLDQWFLEKTLSLLSVFLALTVVLNNLDIFPLSEFGALYQLTIISYMGILYFLDRHFNAKNLVLLLLNLNVLAQLPIKAGTLLILIISILTFVFYLTRVVVTFSEQLRPFLLCVYLIVLLISLVWYVPELPEGILGNLSWNIGAILLLIELIVLIEIIGAMIYLKAKGYLAINAHLIVGIIGFLTISELSMLVVESNVINTSYLVLIFILSLSIVNIFGNISLGKKQVKISVLIPAYNSANTIVEALESIKNQTYQNWEIILINDGSQDETEEILRRYLGNTKLPLKYTKQTHHNYFKAIRHGLKYASGEIIFVLDADKILFNQNVFYRAVSTILGEKCDGMFVGIRAMYQRLKDGKFHLVRPYYRNEVSLIKTALGLGTNIYTNYAFWRREIFETSVYENYLINGMPAWYNAENNLGLRVVNGNFVGLKYRVSKKVNLGDNPLKQNNSKTLFELSTNLRTLHHIVSRINVPAYSTQATLYNLINRLHIASLYPSIFKQGQTSLRKITPLVTKNIKNSELNNIYLKTIADFSNNFDPQKTAKIAIPKGTKIYWGTEIEEFSKKLSKNALDQFYYDFMKIIGQGTTIYEIKKDDQKKLERILEFFTIRDYVKIISN</sequence>
<keyword evidence="1" id="KW-0472">Membrane</keyword>
<feature type="transmembrane region" description="Helical" evidence="1">
    <location>
        <begin position="66"/>
        <end position="85"/>
    </location>
</feature>
<feature type="transmembrane region" description="Helical" evidence="1">
    <location>
        <begin position="255"/>
        <end position="274"/>
    </location>
</feature>
<feature type="transmembrane region" description="Helical" evidence="1">
    <location>
        <begin position="165"/>
        <end position="183"/>
    </location>
</feature>
<feature type="transmembrane region" description="Helical" evidence="1">
    <location>
        <begin position="91"/>
        <end position="108"/>
    </location>
</feature>
<feature type="transmembrane region" description="Helical" evidence="1">
    <location>
        <begin position="34"/>
        <end position="54"/>
    </location>
</feature>
<dbReference type="AlphaFoldDB" id="A0A9X7TW60"/>
<accession>A0A9X7TW60</accession>
<feature type="transmembrane region" description="Helical" evidence="1">
    <location>
        <begin position="115"/>
        <end position="132"/>
    </location>
</feature>
<evidence type="ECO:0000313" key="4">
    <source>
        <dbReference type="Proteomes" id="UP000510788"/>
    </source>
</evidence>
<dbReference type="SUPFAM" id="SSF53448">
    <property type="entry name" value="Nucleotide-diphospho-sugar transferases"/>
    <property type="match status" value="1"/>
</dbReference>
<dbReference type="Proteomes" id="UP000510788">
    <property type="component" value="Chromosome"/>
</dbReference>
<protein>
    <submittedName>
        <fullName evidence="3">Glycosyltransferase</fullName>
    </submittedName>
</protein>
<dbReference type="InterPro" id="IPR050834">
    <property type="entry name" value="Glycosyltransf_2"/>
</dbReference>
<feature type="domain" description="Glycosyltransferase 2-like" evidence="2">
    <location>
        <begin position="286"/>
        <end position="449"/>
    </location>
</feature>
<feature type="transmembrane region" description="Helical" evidence="1">
    <location>
        <begin position="9"/>
        <end position="28"/>
    </location>
</feature>
<gene>
    <name evidence="3" type="ORF">GTO82_07765</name>
</gene>
<organism evidence="3 4">
    <name type="scientific">Lactobacillus johnsonii</name>
    <dbReference type="NCBI Taxonomy" id="33959"/>
    <lineage>
        <taxon>Bacteria</taxon>
        <taxon>Bacillati</taxon>
        <taxon>Bacillota</taxon>
        <taxon>Bacilli</taxon>
        <taxon>Lactobacillales</taxon>
        <taxon>Lactobacillaceae</taxon>
        <taxon>Lactobacillus</taxon>
    </lineage>
</organism>
<dbReference type="PANTHER" id="PTHR43685">
    <property type="entry name" value="GLYCOSYLTRANSFERASE"/>
    <property type="match status" value="1"/>
</dbReference>
<reference evidence="3 4" key="1">
    <citation type="submission" date="2020-01" db="EMBL/GenBank/DDBJ databases">
        <title>Complete and circular genome sequences of six lactobacillus isolates from horses.</title>
        <authorList>
            <person name="Hassan H.M."/>
        </authorList>
    </citation>
    <scope>NUCLEOTIDE SEQUENCE [LARGE SCALE GENOMIC DNA]</scope>
    <source>
        <strain evidence="3 4">3DG</strain>
    </source>
</reference>
<dbReference type="InterPro" id="IPR029044">
    <property type="entry name" value="Nucleotide-diphossugar_trans"/>
</dbReference>
<keyword evidence="1" id="KW-0812">Transmembrane</keyword>
<dbReference type="RefSeq" id="WP_180873124.1">
    <property type="nucleotide sequence ID" value="NZ_CP047409.1"/>
</dbReference>
<evidence type="ECO:0000259" key="2">
    <source>
        <dbReference type="Pfam" id="PF00535"/>
    </source>
</evidence>
<dbReference type="CDD" id="cd00761">
    <property type="entry name" value="Glyco_tranf_GTA_type"/>
    <property type="match status" value="1"/>
</dbReference>
<dbReference type="EMBL" id="CP047409">
    <property type="protein sequence ID" value="QLL68738.1"/>
    <property type="molecule type" value="Genomic_DNA"/>
</dbReference>
<evidence type="ECO:0000313" key="3">
    <source>
        <dbReference type="EMBL" id="QLL68738.1"/>
    </source>
</evidence>
<dbReference type="Gene3D" id="3.90.550.10">
    <property type="entry name" value="Spore Coat Polysaccharide Biosynthesis Protein SpsA, Chain A"/>
    <property type="match status" value="1"/>
</dbReference>
<proteinExistence type="predicted"/>
<keyword evidence="1" id="KW-1133">Transmembrane helix</keyword>
<dbReference type="Pfam" id="PF00535">
    <property type="entry name" value="Glycos_transf_2"/>
    <property type="match status" value="1"/>
</dbReference>
<evidence type="ECO:0000256" key="1">
    <source>
        <dbReference type="SAM" id="Phobius"/>
    </source>
</evidence>
<name>A0A9X7TW60_LACJH</name>
<dbReference type="PANTHER" id="PTHR43685:SF2">
    <property type="entry name" value="GLYCOSYLTRANSFERASE 2-LIKE DOMAIN-CONTAINING PROTEIN"/>
    <property type="match status" value="1"/>
</dbReference>
<feature type="transmembrane region" description="Helical" evidence="1">
    <location>
        <begin position="195"/>
        <end position="219"/>
    </location>
</feature>
<feature type="transmembrane region" description="Helical" evidence="1">
    <location>
        <begin position="231"/>
        <end position="249"/>
    </location>
</feature>
<feature type="transmembrane region" description="Helical" evidence="1">
    <location>
        <begin position="138"/>
        <end position="158"/>
    </location>
</feature>